<dbReference type="PANTHER" id="PTHR14969">
    <property type="entry name" value="SPHINGOSINE-1-PHOSPHATE PHOSPHOHYDROLASE"/>
    <property type="match status" value="1"/>
</dbReference>
<sequence length="220" mass="22669">MFSRSLPPTSGDRVAPAVVALRPVGLVVGILVLLSATTYTVRDPLYLALAGAAGSSSLWGPVAGLVAGKGLLVLVAVTAWLVVRSWRRGRRVFWTLAAAGAGVVGAYVTSEAVKMLVAEERPCRALVVRTVLACPPPGDWSWPSNHAVIAAAFATACVVAAPRTAWFVAPVAVSIAAGRVLAGVHYVHDVAAGLALGVLGVVLVVLVARRCTTLVHKSRA</sequence>
<evidence type="ECO:0000313" key="10">
    <source>
        <dbReference type="Proteomes" id="UP000239895"/>
    </source>
</evidence>
<dbReference type="SMART" id="SM00014">
    <property type="entry name" value="acidPPc"/>
    <property type="match status" value="1"/>
</dbReference>
<dbReference type="PANTHER" id="PTHR14969:SF62">
    <property type="entry name" value="DECAPRENYLPHOSPHORYL-5-PHOSPHORIBOSE PHOSPHATASE RV3807C-RELATED"/>
    <property type="match status" value="1"/>
</dbReference>
<evidence type="ECO:0000256" key="3">
    <source>
        <dbReference type="ARBA" id="ARBA00022692"/>
    </source>
</evidence>
<dbReference type="RefSeq" id="WP_106264686.1">
    <property type="nucleotide sequence ID" value="NZ_PVTX01000001.1"/>
</dbReference>
<keyword evidence="10" id="KW-1185">Reference proteome</keyword>
<dbReference type="Proteomes" id="UP000239895">
    <property type="component" value="Unassembled WGS sequence"/>
</dbReference>
<dbReference type="InterPro" id="IPR036938">
    <property type="entry name" value="PAP2/HPO_sf"/>
</dbReference>
<organism evidence="9 10">
    <name type="scientific">Isoptericola halotolerans</name>
    <dbReference type="NCBI Taxonomy" id="300560"/>
    <lineage>
        <taxon>Bacteria</taxon>
        <taxon>Bacillati</taxon>
        <taxon>Actinomycetota</taxon>
        <taxon>Actinomycetes</taxon>
        <taxon>Micrococcales</taxon>
        <taxon>Promicromonosporaceae</taxon>
        <taxon>Isoptericola</taxon>
    </lineage>
</organism>
<feature type="transmembrane region" description="Helical" evidence="7">
    <location>
        <begin position="61"/>
        <end position="83"/>
    </location>
</feature>
<evidence type="ECO:0000256" key="6">
    <source>
        <dbReference type="ARBA" id="ARBA00023136"/>
    </source>
</evidence>
<dbReference type="SUPFAM" id="SSF48317">
    <property type="entry name" value="Acid phosphatase/Vanadium-dependent haloperoxidase"/>
    <property type="match status" value="1"/>
</dbReference>
<evidence type="ECO:0000313" key="9">
    <source>
        <dbReference type="EMBL" id="PRZ10265.1"/>
    </source>
</evidence>
<name>A0ABX5EIM6_9MICO</name>
<evidence type="ECO:0000256" key="1">
    <source>
        <dbReference type="ARBA" id="ARBA00004651"/>
    </source>
</evidence>
<evidence type="ECO:0000256" key="5">
    <source>
        <dbReference type="ARBA" id="ARBA00022989"/>
    </source>
</evidence>
<comment type="caution">
    <text evidence="9">The sequence shown here is derived from an EMBL/GenBank/DDBJ whole genome shotgun (WGS) entry which is preliminary data.</text>
</comment>
<reference evidence="9 10" key="1">
    <citation type="submission" date="2018-03" db="EMBL/GenBank/DDBJ databases">
        <title>Comparative analysis of microorganisms from saline springs in Andes Mountain Range, Colombia.</title>
        <authorList>
            <person name="Rubin E."/>
        </authorList>
    </citation>
    <scope>NUCLEOTIDE SEQUENCE [LARGE SCALE GENOMIC DNA]</scope>
    <source>
        <strain evidence="9 10">CG 23</strain>
    </source>
</reference>
<gene>
    <name evidence="9" type="ORF">BCL65_101409</name>
</gene>
<keyword evidence="3 7" id="KW-0812">Transmembrane</keyword>
<feature type="transmembrane region" description="Helical" evidence="7">
    <location>
        <begin position="190"/>
        <end position="208"/>
    </location>
</feature>
<keyword evidence="2" id="KW-1003">Cell membrane</keyword>
<evidence type="ECO:0000256" key="7">
    <source>
        <dbReference type="SAM" id="Phobius"/>
    </source>
</evidence>
<feature type="domain" description="Phosphatidic acid phosphatase type 2/haloperoxidase" evidence="8">
    <location>
        <begin position="94"/>
        <end position="205"/>
    </location>
</feature>
<keyword evidence="6 7" id="KW-0472">Membrane</keyword>
<evidence type="ECO:0000259" key="8">
    <source>
        <dbReference type="SMART" id="SM00014"/>
    </source>
</evidence>
<keyword evidence="5 7" id="KW-1133">Transmembrane helix</keyword>
<keyword evidence="4" id="KW-0378">Hydrolase</keyword>
<dbReference type="Gene3D" id="1.20.144.10">
    <property type="entry name" value="Phosphatidic acid phosphatase type 2/haloperoxidase"/>
    <property type="match status" value="1"/>
</dbReference>
<feature type="transmembrane region" description="Helical" evidence="7">
    <location>
        <begin position="92"/>
        <end position="110"/>
    </location>
</feature>
<comment type="subcellular location">
    <subcellularLocation>
        <location evidence="1">Cell membrane</location>
        <topology evidence="1">Multi-pass membrane protein</topology>
    </subcellularLocation>
</comment>
<evidence type="ECO:0000256" key="2">
    <source>
        <dbReference type="ARBA" id="ARBA00022475"/>
    </source>
</evidence>
<dbReference type="Pfam" id="PF01569">
    <property type="entry name" value="PAP2"/>
    <property type="match status" value="1"/>
</dbReference>
<accession>A0ABX5EIM6</accession>
<evidence type="ECO:0000256" key="4">
    <source>
        <dbReference type="ARBA" id="ARBA00022801"/>
    </source>
</evidence>
<dbReference type="EMBL" id="PVTX01000001">
    <property type="protein sequence ID" value="PRZ10265.1"/>
    <property type="molecule type" value="Genomic_DNA"/>
</dbReference>
<protein>
    <submittedName>
        <fullName evidence="9">Undecaprenyl-diphosphatase</fullName>
    </submittedName>
</protein>
<proteinExistence type="predicted"/>
<feature type="transmembrane region" description="Helical" evidence="7">
    <location>
        <begin position="20"/>
        <end position="41"/>
    </location>
</feature>
<dbReference type="InterPro" id="IPR000326">
    <property type="entry name" value="PAP2/HPO"/>
</dbReference>